<feature type="domain" description="2Fe-2S ferredoxin-type" evidence="1">
    <location>
        <begin position="2"/>
        <end position="94"/>
    </location>
</feature>
<dbReference type="SUPFAM" id="SSF54292">
    <property type="entry name" value="2Fe-2S ferredoxin-like"/>
    <property type="match status" value="1"/>
</dbReference>
<keyword evidence="3" id="KW-1185">Reference proteome</keyword>
<protein>
    <submittedName>
        <fullName evidence="2">Na(+)-translocating NADH-quinone reductase subunit F</fullName>
    </submittedName>
</protein>
<dbReference type="Proteomes" id="UP000320390">
    <property type="component" value="Chromosome"/>
</dbReference>
<dbReference type="InterPro" id="IPR006058">
    <property type="entry name" value="2Fe2S_fd_BS"/>
</dbReference>
<dbReference type="InterPro" id="IPR001041">
    <property type="entry name" value="2Fe-2S_ferredoxin-type"/>
</dbReference>
<dbReference type="GO" id="GO:0051537">
    <property type="term" value="F:2 iron, 2 sulfur cluster binding"/>
    <property type="evidence" value="ECO:0007669"/>
    <property type="project" value="InterPro"/>
</dbReference>
<dbReference type="EMBL" id="CP036434">
    <property type="protein sequence ID" value="QDV08506.1"/>
    <property type="molecule type" value="Genomic_DNA"/>
</dbReference>
<sequence length="94" mass="9892">MPKITFAVTGETHEVPMGTRFIDFCQENDLPHDFGCTVGSCGTCALVVTEGGADLPPVGDEESETVEMATADEGARLGCLLVVNCDMTIKPAEV</sequence>
<evidence type="ECO:0000313" key="2">
    <source>
        <dbReference type="EMBL" id="QDV08506.1"/>
    </source>
</evidence>
<dbReference type="Gene3D" id="3.10.20.30">
    <property type="match status" value="1"/>
</dbReference>
<dbReference type="InterPro" id="IPR036010">
    <property type="entry name" value="2Fe-2S_ferredoxin-like_sf"/>
</dbReference>
<gene>
    <name evidence="2" type="ORF">Poly30_40540</name>
</gene>
<proteinExistence type="predicted"/>
<dbReference type="OrthoDB" id="9810588at2"/>
<evidence type="ECO:0000313" key="3">
    <source>
        <dbReference type="Proteomes" id="UP000320390"/>
    </source>
</evidence>
<evidence type="ECO:0000259" key="1">
    <source>
        <dbReference type="PROSITE" id="PS51085"/>
    </source>
</evidence>
<dbReference type="PROSITE" id="PS00197">
    <property type="entry name" value="2FE2S_FER_1"/>
    <property type="match status" value="1"/>
</dbReference>
<organism evidence="2 3">
    <name type="scientific">Saltatorellus ferox</name>
    <dbReference type="NCBI Taxonomy" id="2528018"/>
    <lineage>
        <taxon>Bacteria</taxon>
        <taxon>Pseudomonadati</taxon>
        <taxon>Planctomycetota</taxon>
        <taxon>Planctomycetia</taxon>
        <taxon>Planctomycetia incertae sedis</taxon>
        <taxon>Saltatorellus</taxon>
    </lineage>
</organism>
<reference evidence="2 3" key="1">
    <citation type="submission" date="2019-02" db="EMBL/GenBank/DDBJ databases">
        <title>Deep-cultivation of Planctomycetes and their phenomic and genomic characterization uncovers novel biology.</title>
        <authorList>
            <person name="Wiegand S."/>
            <person name="Jogler M."/>
            <person name="Boedeker C."/>
            <person name="Pinto D."/>
            <person name="Vollmers J."/>
            <person name="Rivas-Marin E."/>
            <person name="Kohn T."/>
            <person name="Peeters S.H."/>
            <person name="Heuer A."/>
            <person name="Rast P."/>
            <person name="Oberbeckmann S."/>
            <person name="Bunk B."/>
            <person name="Jeske O."/>
            <person name="Meyerdierks A."/>
            <person name="Storesund J.E."/>
            <person name="Kallscheuer N."/>
            <person name="Luecker S."/>
            <person name="Lage O.M."/>
            <person name="Pohl T."/>
            <person name="Merkel B.J."/>
            <person name="Hornburger P."/>
            <person name="Mueller R.-W."/>
            <person name="Bruemmer F."/>
            <person name="Labrenz M."/>
            <person name="Spormann A.M."/>
            <person name="Op den Camp H."/>
            <person name="Overmann J."/>
            <person name="Amann R."/>
            <person name="Jetten M.S.M."/>
            <person name="Mascher T."/>
            <person name="Medema M.H."/>
            <person name="Devos D.P."/>
            <person name="Kaster A.-K."/>
            <person name="Ovreas L."/>
            <person name="Rohde M."/>
            <person name="Galperin M.Y."/>
            <person name="Jogler C."/>
        </authorList>
    </citation>
    <scope>NUCLEOTIDE SEQUENCE [LARGE SCALE GENOMIC DNA]</scope>
    <source>
        <strain evidence="2 3">Poly30</strain>
    </source>
</reference>
<dbReference type="AlphaFoldDB" id="A0A518EWM4"/>
<dbReference type="InterPro" id="IPR012675">
    <property type="entry name" value="Beta-grasp_dom_sf"/>
</dbReference>
<dbReference type="RefSeq" id="WP_145201291.1">
    <property type="nucleotide sequence ID" value="NZ_CP036434.1"/>
</dbReference>
<dbReference type="PROSITE" id="PS51085">
    <property type="entry name" value="2FE2S_FER_2"/>
    <property type="match status" value="1"/>
</dbReference>
<dbReference type="Pfam" id="PF00111">
    <property type="entry name" value="Fer2"/>
    <property type="match status" value="1"/>
</dbReference>
<name>A0A518EWM4_9BACT</name>
<accession>A0A518EWM4</accession>
<dbReference type="CDD" id="cd00207">
    <property type="entry name" value="fer2"/>
    <property type="match status" value="1"/>
</dbReference>